<keyword evidence="8" id="KW-1185">Reference proteome</keyword>
<dbReference type="InterPro" id="IPR012938">
    <property type="entry name" value="Glc/Sorbosone_DH"/>
</dbReference>
<evidence type="ECO:0000259" key="4">
    <source>
        <dbReference type="Pfam" id="PF07995"/>
    </source>
</evidence>
<dbReference type="Proteomes" id="UP000286990">
    <property type="component" value="Unassembled WGS sequence"/>
</dbReference>
<feature type="signal peptide" evidence="3">
    <location>
        <begin position="1"/>
        <end position="24"/>
    </location>
</feature>
<dbReference type="GO" id="GO:0005509">
    <property type="term" value="F:calcium ion binding"/>
    <property type="evidence" value="ECO:0007669"/>
    <property type="project" value="InterPro"/>
</dbReference>
<dbReference type="PANTHER" id="PTHR19328:SF75">
    <property type="entry name" value="ALDOSE SUGAR DEHYDROGENASE YLII"/>
    <property type="match status" value="1"/>
</dbReference>
<evidence type="ECO:0000256" key="1">
    <source>
        <dbReference type="ARBA" id="ARBA00022729"/>
    </source>
</evidence>
<sequence length="1040" mass="113256">MTPTSVSKFQLVVLLLFVSTSFFAQVTYENAFPNLYFNFPVEMQAPPDGSNRLCVLEQPGIIKVFPNSPSISQNEVATFLDISNKVAYSSGQEIGLLGLAFHPQFTSNGYVFVYFIDRPNNYRINIVRYTVSQENPNILDETSEFVIAQFQKNQSDSNHNGGKIAFGPDGYLYISIGDGGGGGDPQKNGQNLNTVFGSILRIDVDIDGDNPLETNPELPNGNYEIPSDNPRVGQAGLDELFAWGIRNTWKFSFDEQGRLWGADVGQNVFEEINLIEKGGNYGWNRFEAESQPSYGSGTSLVTTPDSKPLFYYDHNSGDVSITGGYWYKGGLQDSRMQNAYIYGDYVSGRVWAMRYDEASNTVTNELLFKTNGTYISSFGEDESGELYFLGYSNTARIYRLSGNSSEPETIQVNGVGNWTPLDAGTNGTVECLITDSNGNLIIGGNFSNGGGVSVGNLAMYDSNGNWSAYTSGSNGPILDMALSANGNLFVAGDFSEIGGIPANNIAYYNGDNWNSLGNGTNGPISKISFDKSGSVLYAGGVFSNAGELTVNNIAKWENGNWLGLTDSSTGITGTNNEIRAIAFDEENNLYIGGNFDLAGGLGANRIARWDGTNWYPLGTGTSGFVQAIIINNGFVYAGGNFVNAGNKPVRRIARFHLQNQTWEALGAGISGNVNDLNWYDGQLYVTGTFETASDISTENKVMNNVARWNPTLGWEALGPGMDVGIDNRGNSLYYIEETKELFLGGNFGRAGNSSNTNNIAIWSLMDTDGDGVPDTEDECPNTPQNTTVSQNGCPIPPTTNTPPFPSDQFTLSTFKVSCLGTATGKLSITSKSSGNYQAVLSDEEGSESLNFNESISFTDLASGTYNVCLNSIDGQFLESCYTITIGEPEPLSVSTSMNFIDNTVSVSVTGISRFRVQLNQEFWEEVENEITLPLTQEVNNLTIISEEGCHGSYTETILMENAITAYPSPFTEQLELFLNNFEGKKEEILVYNTLGQIVFSETLPVYNKTIKLDTSQWTDGLYVVQIGNGMKKRIIKVLKS</sequence>
<evidence type="ECO:0000259" key="5">
    <source>
        <dbReference type="Pfam" id="PF12768"/>
    </source>
</evidence>
<comment type="caution">
    <text evidence="7">The sequence shown here is derived from an EMBL/GenBank/DDBJ whole genome shotgun (WGS) entry which is preliminary data.</text>
</comment>
<dbReference type="SUPFAM" id="SSF75011">
    <property type="entry name" value="3-carboxy-cis,cis-mucoante lactonizing enzyme"/>
    <property type="match status" value="1"/>
</dbReference>
<dbReference type="OrthoDB" id="9761875at2"/>
<dbReference type="InterPro" id="IPR011042">
    <property type="entry name" value="6-blade_b-propeller_TolB-like"/>
</dbReference>
<feature type="compositionally biased region" description="Polar residues" evidence="2">
    <location>
        <begin position="781"/>
        <end position="792"/>
    </location>
</feature>
<protein>
    <submittedName>
        <fullName evidence="7">T9SS C-terminal target domain-containing protein</fullName>
    </submittedName>
</protein>
<dbReference type="SUPFAM" id="SSF103647">
    <property type="entry name" value="TSP type-3 repeat"/>
    <property type="match status" value="1"/>
</dbReference>
<dbReference type="Gene3D" id="2.120.10.30">
    <property type="entry name" value="TolB, C-terminal domain"/>
    <property type="match status" value="1"/>
</dbReference>
<evidence type="ECO:0000256" key="3">
    <source>
        <dbReference type="SAM" id="SignalP"/>
    </source>
</evidence>
<evidence type="ECO:0000313" key="8">
    <source>
        <dbReference type="Proteomes" id="UP000286990"/>
    </source>
</evidence>
<evidence type="ECO:0000256" key="2">
    <source>
        <dbReference type="SAM" id="MobiDB-lite"/>
    </source>
</evidence>
<dbReference type="Pfam" id="PF18962">
    <property type="entry name" value="Por_Secre_tail"/>
    <property type="match status" value="1"/>
</dbReference>
<proteinExistence type="predicted"/>
<dbReference type="AlphaFoldDB" id="A0A426RIK5"/>
<organism evidence="7 8">
    <name type="scientific">Maribacter algicola</name>
    <dbReference type="NCBI Taxonomy" id="2498892"/>
    <lineage>
        <taxon>Bacteria</taxon>
        <taxon>Pseudomonadati</taxon>
        <taxon>Bacteroidota</taxon>
        <taxon>Flavobacteriia</taxon>
        <taxon>Flavobacteriales</taxon>
        <taxon>Flavobacteriaceae</taxon>
        <taxon>Maribacter</taxon>
    </lineage>
</organism>
<dbReference type="NCBIfam" id="TIGR04183">
    <property type="entry name" value="Por_Secre_tail"/>
    <property type="match status" value="1"/>
</dbReference>
<feature type="chain" id="PRO_5019437584" evidence="3">
    <location>
        <begin position="25"/>
        <end position="1040"/>
    </location>
</feature>
<accession>A0A426RIK5</accession>
<dbReference type="Pfam" id="PF12768">
    <property type="entry name" value="Rax2"/>
    <property type="match status" value="1"/>
</dbReference>
<dbReference type="InterPro" id="IPR026444">
    <property type="entry name" value="Secre_tail"/>
</dbReference>
<feature type="region of interest" description="Disordered" evidence="2">
    <location>
        <begin position="773"/>
        <end position="794"/>
    </location>
</feature>
<dbReference type="Pfam" id="PF07995">
    <property type="entry name" value="GSDH"/>
    <property type="match status" value="1"/>
</dbReference>
<evidence type="ECO:0000259" key="6">
    <source>
        <dbReference type="Pfam" id="PF18962"/>
    </source>
</evidence>
<dbReference type="InterPro" id="IPR028974">
    <property type="entry name" value="TSP_type-3_rpt"/>
</dbReference>
<dbReference type="SUPFAM" id="SSF50952">
    <property type="entry name" value="Soluble quinoprotein glucose dehydrogenase"/>
    <property type="match status" value="1"/>
</dbReference>
<dbReference type="EMBL" id="QUSX01000002">
    <property type="protein sequence ID" value="RRQ48860.1"/>
    <property type="molecule type" value="Genomic_DNA"/>
</dbReference>
<feature type="domain" description="Secretion system C-terminal sorting" evidence="6">
    <location>
        <begin position="966"/>
        <end position="1034"/>
    </location>
</feature>
<reference evidence="8" key="2">
    <citation type="submission" date="2018-12" db="EMBL/GenBank/DDBJ databases">
        <title>Maribacter lutimaris sp. nov., isolated from marine sediment.</title>
        <authorList>
            <person name="Kim K.K."/>
        </authorList>
    </citation>
    <scope>NUCLEOTIDE SEQUENCE [LARGE SCALE GENOMIC DNA]</scope>
    <source>
        <strain evidence="8">PoM-212</strain>
    </source>
</reference>
<evidence type="ECO:0000313" key="7">
    <source>
        <dbReference type="EMBL" id="RRQ48860.1"/>
    </source>
</evidence>
<feature type="domain" description="Rax2-like C-terminal" evidence="5">
    <location>
        <begin position="625"/>
        <end position="696"/>
    </location>
</feature>
<reference evidence="8" key="1">
    <citation type="submission" date="2018-08" db="EMBL/GenBank/DDBJ databases">
        <authorList>
            <person name="Khan S.A."/>
            <person name="J S.E."/>
        </authorList>
    </citation>
    <scope>NUCLEOTIDE SEQUENCE [LARGE SCALE GENOMIC DNA]</scope>
    <source>
        <strain evidence="8">PoM-212</strain>
    </source>
</reference>
<keyword evidence="1 3" id="KW-0732">Signal</keyword>
<dbReference type="RefSeq" id="WP_125223583.1">
    <property type="nucleotide sequence ID" value="NZ_QUSX01000002.1"/>
</dbReference>
<name>A0A426RIK5_9FLAO</name>
<dbReference type="PANTHER" id="PTHR19328">
    <property type="entry name" value="HEDGEHOG-INTERACTING PROTEIN"/>
    <property type="match status" value="1"/>
</dbReference>
<dbReference type="InterPro" id="IPR011041">
    <property type="entry name" value="Quinoprot_gluc/sorb_DH_b-prop"/>
</dbReference>
<dbReference type="InterPro" id="IPR024982">
    <property type="entry name" value="Rax2-like_C"/>
</dbReference>
<feature type="domain" description="Glucose/Sorbosone dehydrogenase" evidence="4">
    <location>
        <begin position="38"/>
        <end position="399"/>
    </location>
</feature>
<gene>
    <name evidence="7" type="ORF">DZC72_14455</name>
</gene>